<feature type="compositionally biased region" description="Basic residues" evidence="1">
    <location>
        <begin position="366"/>
        <end position="376"/>
    </location>
</feature>
<feature type="region of interest" description="Disordered" evidence="1">
    <location>
        <begin position="355"/>
        <end position="384"/>
    </location>
</feature>
<keyword evidence="5" id="KW-1185">Reference proteome</keyword>
<evidence type="ECO:0000313" key="5">
    <source>
        <dbReference type="Proteomes" id="UP001178508"/>
    </source>
</evidence>
<feature type="region of interest" description="Disordered" evidence="1">
    <location>
        <begin position="142"/>
        <end position="175"/>
    </location>
</feature>
<feature type="compositionally biased region" description="Basic and acidic residues" evidence="1">
    <location>
        <begin position="912"/>
        <end position="950"/>
    </location>
</feature>
<feature type="region of interest" description="Disordered" evidence="1">
    <location>
        <begin position="664"/>
        <end position="694"/>
    </location>
</feature>
<feature type="compositionally biased region" description="Polar residues" evidence="1">
    <location>
        <begin position="680"/>
        <end position="692"/>
    </location>
</feature>
<proteinExistence type="predicted"/>
<feature type="compositionally biased region" description="Polar residues" evidence="1">
    <location>
        <begin position="749"/>
        <end position="770"/>
    </location>
</feature>
<dbReference type="EMBL" id="OY660867">
    <property type="protein sequence ID" value="CAJ1055001.1"/>
    <property type="molecule type" value="Genomic_DNA"/>
</dbReference>
<dbReference type="GO" id="GO:0005979">
    <property type="term" value="P:regulation of glycogen biosynthetic process"/>
    <property type="evidence" value="ECO:0007669"/>
    <property type="project" value="TreeGrafter"/>
</dbReference>
<dbReference type="Proteomes" id="UP001178508">
    <property type="component" value="Chromosome 4"/>
</dbReference>
<feature type="region of interest" description="Disordered" evidence="1">
    <location>
        <begin position="1081"/>
        <end position="1112"/>
    </location>
</feature>
<evidence type="ECO:0000259" key="3">
    <source>
        <dbReference type="PROSITE" id="PS51159"/>
    </source>
</evidence>
<dbReference type="GO" id="GO:0008157">
    <property type="term" value="F:protein phosphatase 1 binding"/>
    <property type="evidence" value="ECO:0007669"/>
    <property type="project" value="TreeGrafter"/>
</dbReference>
<reference evidence="4" key="1">
    <citation type="submission" date="2023-08" db="EMBL/GenBank/DDBJ databases">
        <authorList>
            <person name="Alioto T."/>
            <person name="Alioto T."/>
            <person name="Gomez Garrido J."/>
        </authorList>
    </citation>
    <scope>NUCLEOTIDE SEQUENCE</scope>
</reference>
<feature type="domain" description="CBM21" evidence="3">
    <location>
        <begin position="234"/>
        <end position="344"/>
    </location>
</feature>
<gene>
    <name evidence="4" type="ORF">XNOV1_A028284</name>
</gene>
<dbReference type="CDD" id="cd22255">
    <property type="entry name" value="PBD_PPP1R3A"/>
    <property type="match status" value="1"/>
</dbReference>
<feature type="compositionally biased region" description="Basic and acidic residues" evidence="1">
    <location>
        <begin position="883"/>
        <end position="894"/>
    </location>
</feature>
<evidence type="ECO:0000256" key="2">
    <source>
        <dbReference type="SAM" id="Phobius"/>
    </source>
</evidence>
<keyword evidence="2" id="KW-0472">Membrane</keyword>
<organism evidence="4 5">
    <name type="scientific">Xyrichtys novacula</name>
    <name type="common">Pearly razorfish</name>
    <name type="synonym">Hemipteronotus novacula</name>
    <dbReference type="NCBI Taxonomy" id="13765"/>
    <lineage>
        <taxon>Eukaryota</taxon>
        <taxon>Metazoa</taxon>
        <taxon>Chordata</taxon>
        <taxon>Craniata</taxon>
        <taxon>Vertebrata</taxon>
        <taxon>Euteleostomi</taxon>
        <taxon>Actinopterygii</taxon>
        <taxon>Neopterygii</taxon>
        <taxon>Teleostei</taxon>
        <taxon>Neoteleostei</taxon>
        <taxon>Acanthomorphata</taxon>
        <taxon>Eupercaria</taxon>
        <taxon>Labriformes</taxon>
        <taxon>Labridae</taxon>
        <taxon>Xyrichtys</taxon>
    </lineage>
</organism>
<dbReference type="GO" id="GO:2001069">
    <property type="term" value="F:glycogen binding"/>
    <property type="evidence" value="ECO:0007669"/>
    <property type="project" value="TreeGrafter"/>
</dbReference>
<evidence type="ECO:0000256" key="1">
    <source>
        <dbReference type="SAM" id="MobiDB-lite"/>
    </source>
</evidence>
<feature type="compositionally biased region" description="Basic and acidic residues" evidence="1">
    <location>
        <begin position="865"/>
        <end position="875"/>
    </location>
</feature>
<feature type="compositionally biased region" description="Basic and acidic residues" evidence="1">
    <location>
        <begin position="142"/>
        <end position="151"/>
    </location>
</feature>
<keyword evidence="2" id="KW-1133">Transmembrane helix</keyword>
<feature type="compositionally biased region" description="Basic and acidic residues" evidence="1">
    <location>
        <begin position="1081"/>
        <end position="1108"/>
    </location>
</feature>
<dbReference type="PANTHER" id="PTHR12307">
    <property type="entry name" value="PROTEIN PHOSPHATASE 1 REGULATORY SUBUNIT"/>
    <property type="match status" value="1"/>
</dbReference>
<dbReference type="InterPro" id="IPR050782">
    <property type="entry name" value="PP1_regulatory_subunit_3"/>
</dbReference>
<feature type="region of interest" description="Disordered" evidence="1">
    <location>
        <begin position="733"/>
        <end position="776"/>
    </location>
</feature>
<dbReference type="GO" id="GO:0000164">
    <property type="term" value="C:protein phosphatase type 1 complex"/>
    <property type="evidence" value="ECO:0007669"/>
    <property type="project" value="TreeGrafter"/>
</dbReference>
<dbReference type="Gene3D" id="2.60.40.2440">
    <property type="entry name" value="Carbohydrate binding type-21 domain"/>
    <property type="match status" value="1"/>
</dbReference>
<sequence>MFPAARSLKDTGSARAIRVNKMLQIKMQSEEIRRDKLVASGPLPISSAVGRAVKKSQSAERNKLLSRKTYHKKTAGIFPPHGKVKEDTPVSEQPGWGHSALCHPPSQTDSKTGRQLPLTPSHVMEALYMQPFEEVLILKEQEQEKSGRQEEEGIDASDEETDEDSEPEPPSVSRRKVSFADAFGLDLVSVKEFDDVEVTGSEVTPVPESEGTLASEEFYMSSLFAVPSCAEELDHRLQAQMVELESIELLPGTTTLRGIIRVVNLSYSKSVYARITFDRWTSYIDLLAEYVPGSSDRKTDRFTFQYHLIPSFEKEGTRVEFCLRYETSVGTFWANNHNMNYVLFCHQRGHVQEQGPQVQEESSSYRSKRSCLRANRRGSAQEKALETSYTSTVLAEGGAAHRAQEADIKTKDGAKIQSVQNHGVHKALVDSIKRRHRAARLARVQERLAQRRQQVPKAYYSHDSAEGQELSQRWASPWCDSASILHKRQKKRSSESPQVLTYHQIPLLTLDWNDDKIQKWGSADVDDIWTGGTKITLSKASVEDKNEAPSVGEMWETFHNGTDDTTDKGSSVCEVWQAFLNGASCTDHSGVPESEWLQTATSVSPSNDKKPKAQFAVKSENFRGGKDPPTTLNSHTSAVCQLLSDSFQTPLAFAALNVEDHQPAEACVSSRRDDKPATQEAPQRSQTNSVTDMPQEFSLKGATLVSEGSVDGSTECHEHAKWEREKEGIIGSAEGKGRDVPLPEDTDDFVTSSGESVTTDLTETPESPNASAVDRISQGAKLDGGLSYSGESEVTGTADNAMDDTLAFRGTIKQGTKDGERFVFPTSRQGEEKGIMNNSTANSVSTQKEVFRPQETEGCEISQRYADEKHHEEFRLNQNRENPLQRKEGDENETRPAQSHPDELNPNQTCEDNLKQSQRSEFRLDESEKDGVFEKTRVETSHRTDGETKRAVGAGTENSGVSNVEACQHVDKALKLNSHSTSIKAEVYRRQSRPMQAREEPCDLENVGLKSETDEYAFIPNQEDEGLSLSCDEIIGKPFDITPSAQTDEPKEIIEVFCDHYTLRTFPIEVVEMKWNFSQDDLRGQKEDGGNETRREVMAKESVAREDNSTELQRQPELLEIIEEDMSQGDKDERESIGKLKIEAQGELMGNVENPQGERKNAPAGLEEQELSAEVESSPRVECKKLSEGTKEPIKAESTEALEVIESGLIVERFGEDLVQTIWEEVFDWKVQVCKRDTGITDEMEGEQIDLLDMTQNCHLLFEKDSDDAFDSGVFSLIESPTDPSLSVCQGLEQTSTFKSNDCFSRETKEPLSTAEQTHLILDDSQAQTDSNSSTHLSQDLNPILAAKSWQSLTDPAQSSPKDQENYPQMKERSVLFKEAIRPTEEWESWNQSASHPAHRVQSSSSEKSKESNRLEWWGMLHILSHITRLIICIIFVAGFFYIVFLYDLPSFIALNIFSLCCWFSQWKRHRVTTDKRMVG</sequence>
<dbReference type="InterPro" id="IPR005036">
    <property type="entry name" value="CBM21_dom"/>
</dbReference>
<keyword evidence="2" id="KW-0812">Transmembrane</keyword>
<dbReference type="PROSITE" id="PS51159">
    <property type="entry name" value="CBM21"/>
    <property type="match status" value="1"/>
</dbReference>
<feature type="compositionally biased region" description="Polar residues" evidence="1">
    <location>
        <begin position="836"/>
        <end position="848"/>
    </location>
</feature>
<accession>A0AAV1F259</accession>
<dbReference type="Pfam" id="PF03370">
    <property type="entry name" value="CBM_21"/>
    <property type="match status" value="1"/>
</dbReference>
<feature type="region of interest" description="Disordered" evidence="1">
    <location>
        <begin position="74"/>
        <end position="116"/>
    </location>
</feature>
<name>A0AAV1F259_XYRNO</name>
<protein>
    <submittedName>
        <fullName evidence="4">Uncharacterized protein ppp1r3aa isoform X1</fullName>
    </submittedName>
</protein>
<feature type="compositionally biased region" description="Acidic residues" evidence="1">
    <location>
        <begin position="152"/>
        <end position="167"/>
    </location>
</feature>
<feature type="transmembrane region" description="Helical" evidence="2">
    <location>
        <begin position="1417"/>
        <end position="1443"/>
    </location>
</feature>
<dbReference type="InterPro" id="IPR038175">
    <property type="entry name" value="CBM21_dom_sf"/>
</dbReference>
<feature type="region of interest" description="Disordered" evidence="1">
    <location>
        <begin position="816"/>
        <end position="957"/>
    </location>
</feature>
<evidence type="ECO:0000313" key="4">
    <source>
        <dbReference type="EMBL" id="CAJ1055001.1"/>
    </source>
</evidence>
<feature type="compositionally biased region" description="Polar residues" evidence="1">
    <location>
        <begin position="355"/>
        <end position="365"/>
    </location>
</feature>
<dbReference type="PANTHER" id="PTHR12307:SF2">
    <property type="entry name" value="PROTEIN PHOSPHATASE 1 REGULATORY SUBUNIT 3A"/>
    <property type="match status" value="1"/>
</dbReference>